<name>A0ABN1S247_9ACTN</name>
<protein>
    <submittedName>
        <fullName evidence="2">Uncharacterized protein</fullName>
    </submittedName>
</protein>
<reference evidence="2 3" key="1">
    <citation type="journal article" date="2019" name="Int. J. Syst. Evol. Microbiol.">
        <title>The Global Catalogue of Microorganisms (GCM) 10K type strain sequencing project: providing services to taxonomists for standard genome sequencing and annotation.</title>
        <authorList>
            <consortium name="The Broad Institute Genomics Platform"/>
            <consortium name="The Broad Institute Genome Sequencing Center for Infectious Disease"/>
            <person name="Wu L."/>
            <person name="Ma J."/>
        </authorList>
    </citation>
    <scope>NUCLEOTIDE SEQUENCE [LARGE SCALE GENOMIC DNA]</scope>
    <source>
        <strain evidence="2 3">JCM 10696</strain>
    </source>
</reference>
<dbReference type="EMBL" id="BAAAHH010000077">
    <property type="protein sequence ID" value="GAA0970595.1"/>
    <property type="molecule type" value="Genomic_DNA"/>
</dbReference>
<feature type="compositionally biased region" description="Low complexity" evidence="1">
    <location>
        <begin position="107"/>
        <end position="131"/>
    </location>
</feature>
<gene>
    <name evidence="2" type="ORF">GCM10009550_78500</name>
</gene>
<evidence type="ECO:0000313" key="3">
    <source>
        <dbReference type="Proteomes" id="UP001500665"/>
    </source>
</evidence>
<dbReference type="RefSeq" id="WP_344247982.1">
    <property type="nucleotide sequence ID" value="NZ_BAAAHH010000077.1"/>
</dbReference>
<keyword evidence="3" id="KW-1185">Reference proteome</keyword>
<feature type="region of interest" description="Disordered" evidence="1">
    <location>
        <begin position="101"/>
        <end position="155"/>
    </location>
</feature>
<sequence>MNQSPQRWSGEMLDDPEMVEAYTMQLRGVLSEHAERVARIRRDAEAMWAANPPAGYSSFEAWWRHRWLTGPFREIQEHLEAAAALTFKLEARYRRGRHEIPAERQAARAQAEARPALGRGAAPARQAADAPNLPTAGRKPSPASFLDAVREGRSA</sequence>
<evidence type="ECO:0000313" key="2">
    <source>
        <dbReference type="EMBL" id="GAA0970595.1"/>
    </source>
</evidence>
<dbReference type="Proteomes" id="UP001500665">
    <property type="component" value="Unassembled WGS sequence"/>
</dbReference>
<evidence type="ECO:0000256" key="1">
    <source>
        <dbReference type="SAM" id="MobiDB-lite"/>
    </source>
</evidence>
<comment type="caution">
    <text evidence="2">The sequence shown here is derived from an EMBL/GenBank/DDBJ whole genome shotgun (WGS) entry which is preliminary data.</text>
</comment>
<proteinExistence type="predicted"/>
<organism evidence="2 3">
    <name type="scientific">Actinocorallia libanotica</name>
    <dbReference type="NCBI Taxonomy" id="46162"/>
    <lineage>
        <taxon>Bacteria</taxon>
        <taxon>Bacillati</taxon>
        <taxon>Actinomycetota</taxon>
        <taxon>Actinomycetes</taxon>
        <taxon>Streptosporangiales</taxon>
        <taxon>Thermomonosporaceae</taxon>
        <taxon>Actinocorallia</taxon>
    </lineage>
</organism>
<accession>A0ABN1S247</accession>